<feature type="region of interest" description="Disordered" evidence="1">
    <location>
        <begin position="109"/>
        <end position="135"/>
    </location>
</feature>
<keyword evidence="3" id="KW-1185">Reference proteome</keyword>
<dbReference type="Proteomes" id="UP000700334">
    <property type="component" value="Unassembled WGS sequence"/>
</dbReference>
<accession>A0A8J6AFM6</accession>
<reference evidence="2" key="1">
    <citation type="journal article" date="2021" name="Evol. Appl.">
        <title>The genome of the Pyrenean desman and the effects of bottlenecks and inbreeding on the genomic landscape of an endangered species.</title>
        <authorList>
            <person name="Escoda L."/>
            <person name="Castresana J."/>
        </authorList>
    </citation>
    <scope>NUCLEOTIDE SEQUENCE</scope>
    <source>
        <strain evidence="2">IBE-C5619</strain>
    </source>
</reference>
<sequence length="135" mass="13834">ATPTESVVEGESPQSCVTAAHPDWTVAKPVSLLAPLIPPRSAGQPLTFGPSGRQPLRSLLVGMCSGCGRRRSSLSPTMRPGTGAERGGLMVNGASWNALCPNGNAPYGSESKYASCTSRNDATNDASYGRAANGT</sequence>
<feature type="non-terminal residue" evidence="2">
    <location>
        <position position="1"/>
    </location>
</feature>
<organism evidence="2 3">
    <name type="scientific">Galemys pyrenaicus</name>
    <name type="common">Iberian desman</name>
    <name type="synonym">Pyrenean desman</name>
    <dbReference type="NCBI Taxonomy" id="202257"/>
    <lineage>
        <taxon>Eukaryota</taxon>
        <taxon>Metazoa</taxon>
        <taxon>Chordata</taxon>
        <taxon>Craniata</taxon>
        <taxon>Vertebrata</taxon>
        <taxon>Euteleostomi</taxon>
        <taxon>Mammalia</taxon>
        <taxon>Eutheria</taxon>
        <taxon>Laurasiatheria</taxon>
        <taxon>Eulipotyphla</taxon>
        <taxon>Talpidae</taxon>
        <taxon>Galemys</taxon>
    </lineage>
</organism>
<evidence type="ECO:0000313" key="3">
    <source>
        <dbReference type="Proteomes" id="UP000700334"/>
    </source>
</evidence>
<gene>
    <name evidence="2" type="ORF">J0S82_018473</name>
</gene>
<dbReference type="AlphaFoldDB" id="A0A8J6AFM6"/>
<feature type="compositionally biased region" description="Polar residues" evidence="1">
    <location>
        <begin position="112"/>
        <end position="126"/>
    </location>
</feature>
<dbReference type="OrthoDB" id="187617at2759"/>
<name>A0A8J6AFM6_GALPY</name>
<comment type="caution">
    <text evidence="2">The sequence shown here is derived from an EMBL/GenBank/DDBJ whole genome shotgun (WGS) entry which is preliminary data.</text>
</comment>
<feature type="non-terminal residue" evidence="2">
    <location>
        <position position="135"/>
    </location>
</feature>
<protein>
    <submittedName>
        <fullName evidence="2">Uncharacterized protein</fullName>
    </submittedName>
</protein>
<evidence type="ECO:0000256" key="1">
    <source>
        <dbReference type="SAM" id="MobiDB-lite"/>
    </source>
</evidence>
<evidence type="ECO:0000313" key="2">
    <source>
        <dbReference type="EMBL" id="KAG8510469.1"/>
    </source>
</evidence>
<dbReference type="EMBL" id="JAGFMF010011870">
    <property type="protein sequence ID" value="KAG8510469.1"/>
    <property type="molecule type" value="Genomic_DNA"/>
</dbReference>
<proteinExistence type="predicted"/>